<dbReference type="PROSITE" id="PS50235">
    <property type="entry name" value="USP_3"/>
    <property type="match status" value="1"/>
</dbReference>
<evidence type="ECO:0000259" key="1">
    <source>
        <dbReference type="PROSITE" id="PS50235"/>
    </source>
</evidence>
<sequence>MKPDELLGKDTWSALQTGAELSGVSDRQFKTRKSGWLIWLLRIVSPVNWFGSGVGRKNVVKLIHLRVVEQCKDERLASLRMAAAGMVRIKSVALGGELVTAPFRTLDQKCVSRFFDLNNTPAALIQKIPDRTTRNRLRGLYFSELLASDMEKLSQITKVASSDPETKIRKPLRKLFGDSLYRAIENLAVEPQLSQCEARIRSSRAFPINAHQAVQQSLDQLLIRSHLARHGKVSVEELNFSFQHFLETLKRFPSVRTGLAREFLEKTNNGIAFMALVTAFRASGVQPRLPELPQTARMRQLSKDSYRAELEAPEQSPGLQNLGNKCYYNSMIKLLSHQFSMADLEVMDSRVRPVAIEEKGDSAGVLRQRQELYTSLITLLRSIKLCRAGFVPDHEVNEINRLFIQQLSRCQQDRLISPLFSGATQEDAHEFTQVVNKILNPMTNPRLSYSSQVRKVLTLNDKRYEGVVGKNRDNVIFAEVQEGGNTHFRDCLKLQPEERNYFWEPGDEKDVGLKKENILAYQKQHARTMIEKLETFKVEVNRGYDPDFAAEVQAMVFNAETGYFERSQKLDENGLPKKVILPPWVKTTFEPVYEASGRSLETVMMMPKIFKHGAGGSRKLADEGKAFFESCLEGVDVPFSTKKNRTQTMNMDVVGISCHQGGWYGGHYVYIEKTSRGWLLHNDSQVRTIGNDEALKHFLGNRFTPYVYHLKRKARTTPTQLNSLRR</sequence>
<evidence type="ECO:0000313" key="2">
    <source>
        <dbReference type="EMBL" id="KEQ16423.1"/>
    </source>
</evidence>
<dbReference type="InterPro" id="IPR001394">
    <property type="entry name" value="Peptidase_C19_UCH"/>
</dbReference>
<dbReference type="PANTHER" id="PTHR21646">
    <property type="entry name" value="UBIQUITIN CARBOXYL-TERMINAL HYDROLASE"/>
    <property type="match status" value="1"/>
</dbReference>
<organism evidence="2 3">
    <name type="scientific">Endozoicomonas numazuensis</name>
    <dbReference type="NCBI Taxonomy" id="1137799"/>
    <lineage>
        <taxon>Bacteria</taxon>
        <taxon>Pseudomonadati</taxon>
        <taxon>Pseudomonadota</taxon>
        <taxon>Gammaproteobacteria</taxon>
        <taxon>Oceanospirillales</taxon>
        <taxon>Endozoicomonadaceae</taxon>
        <taxon>Endozoicomonas</taxon>
    </lineage>
</organism>
<gene>
    <name evidence="2" type="ORF">GZ78_21395</name>
</gene>
<comment type="caution">
    <text evidence="2">The sequence shown here is derived from an EMBL/GenBank/DDBJ whole genome shotgun (WGS) entry which is preliminary data.</text>
</comment>
<evidence type="ECO:0000313" key="3">
    <source>
        <dbReference type="Proteomes" id="UP000028073"/>
    </source>
</evidence>
<proteinExistence type="predicted"/>
<dbReference type="SUPFAM" id="SSF54001">
    <property type="entry name" value="Cysteine proteinases"/>
    <property type="match status" value="1"/>
</dbReference>
<dbReference type="RefSeq" id="WP_034839941.1">
    <property type="nucleotide sequence ID" value="NZ_JOKH01000005.1"/>
</dbReference>
<dbReference type="AlphaFoldDB" id="A0A081NDA0"/>
<dbReference type="InterPro" id="IPR038765">
    <property type="entry name" value="Papain-like_cys_pep_sf"/>
</dbReference>
<feature type="domain" description="USP" evidence="1">
    <location>
        <begin position="317"/>
        <end position="713"/>
    </location>
</feature>
<keyword evidence="3" id="KW-1185">Reference proteome</keyword>
<dbReference type="InterPro" id="IPR028889">
    <property type="entry name" value="USP"/>
</dbReference>
<dbReference type="EMBL" id="JOKH01000005">
    <property type="protein sequence ID" value="KEQ16423.1"/>
    <property type="molecule type" value="Genomic_DNA"/>
</dbReference>
<dbReference type="InterPro" id="IPR050185">
    <property type="entry name" value="Ub_carboxyl-term_hydrolase"/>
</dbReference>
<dbReference type="Gene3D" id="3.90.70.10">
    <property type="entry name" value="Cysteine proteinases"/>
    <property type="match status" value="2"/>
</dbReference>
<dbReference type="GO" id="GO:0004843">
    <property type="term" value="F:cysteine-type deubiquitinase activity"/>
    <property type="evidence" value="ECO:0007669"/>
    <property type="project" value="InterPro"/>
</dbReference>
<dbReference type="Pfam" id="PF00443">
    <property type="entry name" value="UCH"/>
    <property type="match status" value="1"/>
</dbReference>
<dbReference type="Proteomes" id="UP000028073">
    <property type="component" value="Unassembled WGS sequence"/>
</dbReference>
<protein>
    <recommendedName>
        <fullName evidence="1">USP domain-containing protein</fullName>
    </recommendedName>
</protein>
<dbReference type="STRING" id="1137799.GZ78_21395"/>
<name>A0A081NDA0_9GAMM</name>
<reference evidence="2 3" key="1">
    <citation type="submission" date="2014-06" db="EMBL/GenBank/DDBJ databases">
        <title>Whole Genome Sequences of Three Symbiotic Endozoicomonas Bacteria.</title>
        <authorList>
            <person name="Neave M.J."/>
            <person name="Apprill A."/>
            <person name="Voolstra C.R."/>
        </authorList>
    </citation>
    <scope>NUCLEOTIDE SEQUENCE [LARGE SCALE GENOMIC DNA]</scope>
    <source>
        <strain evidence="2 3">DSM 25634</strain>
    </source>
</reference>
<accession>A0A081NDA0</accession>
<dbReference type="GO" id="GO:0016579">
    <property type="term" value="P:protein deubiquitination"/>
    <property type="evidence" value="ECO:0007669"/>
    <property type="project" value="InterPro"/>
</dbReference>
<dbReference type="OrthoDB" id="7066729at2"/>